<reference evidence="1 2" key="1">
    <citation type="submission" date="2018-03" db="EMBL/GenBank/DDBJ databases">
        <title>Whole genome sequencing of Histamine producing bacteria.</title>
        <authorList>
            <person name="Butler K."/>
        </authorList>
    </citation>
    <scope>NUCLEOTIDE SEQUENCE [LARGE SCALE GENOMIC DNA]</scope>
    <source>
        <strain evidence="1 2">JCM 13586</strain>
    </source>
</reference>
<evidence type="ECO:0000313" key="2">
    <source>
        <dbReference type="Proteomes" id="UP000241222"/>
    </source>
</evidence>
<gene>
    <name evidence="1" type="ORF">C9I99_21345</name>
</gene>
<name>A0A2T3ITP8_9GAMM</name>
<accession>A0A2T3ITP8</accession>
<sequence length="146" mass="16435">MKLTLENSVVGSQLFVRSMNKLQHITHIAASEDSHNKQLKQHNRICVATLPGDDSIQLMATKYSSDSCTQVSNLHSDSRPFLDMYIRTCGAMYQVAYVLKSTDEANRHLLERDDIALLDSTKMNGLEHQFHFLAALKKAVTCKPRG</sequence>
<dbReference type="AlphaFoldDB" id="A0A2T3ITP8"/>
<evidence type="ECO:0000313" key="1">
    <source>
        <dbReference type="EMBL" id="PSU31734.1"/>
    </source>
</evidence>
<dbReference type="EMBL" id="PYMH01000013">
    <property type="protein sequence ID" value="PSU31734.1"/>
    <property type="molecule type" value="Genomic_DNA"/>
</dbReference>
<protein>
    <submittedName>
        <fullName evidence="1">Uncharacterized protein</fullName>
    </submittedName>
</protein>
<proteinExistence type="predicted"/>
<dbReference type="Proteomes" id="UP000241222">
    <property type="component" value="Unassembled WGS sequence"/>
</dbReference>
<keyword evidence="2" id="KW-1185">Reference proteome</keyword>
<dbReference type="OrthoDB" id="9978823at2"/>
<organism evidence="1 2">
    <name type="scientific">Photobacterium lutimaris</name>
    <dbReference type="NCBI Taxonomy" id="388278"/>
    <lineage>
        <taxon>Bacteria</taxon>
        <taxon>Pseudomonadati</taxon>
        <taxon>Pseudomonadota</taxon>
        <taxon>Gammaproteobacteria</taxon>
        <taxon>Vibrionales</taxon>
        <taxon>Vibrionaceae</taxon>
        <taxon>Photobacterium</taxon>
    </lineage>
</organism>
<comment type="caution">
    <text evidence="1">The sequence shown here is derived from an EMBL/GenBank/DDBJ whole genome shotgun (WGS) entry which is preliminary data.</text>
</comment>
<dbReference type="RefSeq" id="WP_107350865.1">
    <property type="nucleotide sequence ID" value="NZ_PYMH01000013.1"/>
</dbReference>